<keyword evidence="3" id="KW-1185">Reference proteome</keyword>
<dbReference type="InterPro" id="IPR021708">
    <property type="entry name" value="DUF3291"/>
</dbReference>
<dbReference type="InterPro" id="IPR011008">
    <property type="entry name" value="Dimeric_a/b-barrel"/>
</dbReference>
<proteinExistence type="predicted"/>
<accession>A0A0A1YJ32</accession>
<evidence type="ECO:0000313" key="2">
    <source>
        <dbReference type="EMBL" id="KFX68958.1"/>
    </source>
</evidence>
<comment type="caution">
    <text evidence="2">The sequence shown here is derived from an EMBL/GenBank/DDBJ whole genome shotgun (WGS) entry which is preliminary data.</text>
</comment>
<sequence>MSRNHHLAQVNIARAKAPLDSPIMQGFVDQLDHINRLAEASHGFVWRLQTEEGDATALKVFDDELIIVNVSVWDSFESLKNYVYTGNHLSVLKDKKHWFEQASAPTLALWWIAAGHLPTIEEAKRALATLTTQGSCAEAFTFAKPFPAPEERSAAHGELA</sequence>
<dbReference type="Proteomes" id="UP000030063">
    <property type="component" value="Unassembled WGS sequence"/>
</dbReference>
<evidence type="ECO:0000313" key="3">
    <source>
        <dbReference type="Proteomes" id="UP000030063"/>
    </source>
</evidence>
<dbReference type="OrthoDB" id="2376237at2"/>
<dbReference type="AlphaFoldDB" id="A0A0A1YJ32"/>
<dbReference type="Pfam" id="PF11695">
    <property type="entry name" value="DUF3291"/>
    <property type="match status" value="1"/>
</dbReference>
<dbReference type="EMBL" id="AWSQ01000004">
    <property type="protein sequence ID" value="KFX68958.1"/>
    <property type="molecule type" value="Genomic_DNA"/>
</dbReference>
<name>A0A0A1YJ32_9PSED</name>
<reference evidence="2 3" key="1">
    <citation type="journal article" date="2014" name="Genome Announc.">
        <title>Draft Genome Sequence of Petroleum Oil-Degrading Marine Bacterium Pseudomonas taeanensis Strain MS-3, Isolated from a Crude Oil-Contaminated Seashore.</title>
        <authorList>
            <person name="Lee S.Y."/>
            <person name="Kim S.H."/>
            <person name="Lee D.G."/>
            <person name="Shin S."/>
            <person name="Yun S.H."/>
            <person name="Choi C.W."/>
            <person name="Chung Y.H."/>
            <person name="Choi J.S."/>
            <person name="Kahng H.Y."/>
            <person name="Kim S.I."/>
        </authorList>
    </citation>
    <scope>NUCLEOTIDE SEQUENCE [LARGE SCALE GENOMIC DNA]</scope>
    <source>
        <strain evidence="2 3">MS-3</strain>
    </source>
</reference>
<protein>
    <recommendedName>
        <fullName evidence="1">DUF3291 domain-containing protein</fullName>
    </recommendedName>
</protein>
<evidence type="ECO:0000259" key="1">
    <source>
        <dbReference type="Pfam" id="PF11695"/>
    </source>
</evidence>
<dbReference type="eggNOG" id="COG2329">
    <property type="taxonomic scope" value="Bacteria"/>
</dbReference>
<feature type="domain" description="DUF3291" evidence="1">
    <location>
        <begin position="7"/>
        <end position="144"/>
    </location>
</feature>
<dbReference type="STRING" id="1395571.TMS3_0115855"/>
<dbReference type="RefSeq" id="WP_025166188.1">
    <property type="nucleotide sequence ID" value="NZ_AWSQ01000004.1"/>
</dbReference>
<gene>
    <name evidence="2" type="ORF">TMS3_0115855</name>
</gene>
<organism evidence="2 3">
    <name type="scientific">Pseudomonas taeanensis MS-3</name>
    <dbReference type="NCBI Taxonomy" id="1395571"/>
    <lineage>
        <taxon>Bacteria</taxon>
        <taxon>Pseudomonadati</taxon>
        <taxon>Pseudomonadota</taxon>
        <taxon>Gammaproteobacteria</taxon>
        <taxon>Pseudomonadales</taxon>
        <taxon>Pseudomonadaceae</taxon>
        <taxon>Pseudomonas</taxon>
    </lineage>
</organism>
<dbReference type="SUPFAM" id="SSF54909">
    <property type="entry name" value="Dimeric alpha+beta barrel"/>
    <property type="match status" value="1"/>
</dbReference>